<evidence type="ECO:0000256" key="4">
    <source>
        <dbReference type="PIRSR" id="PIRSR606710-1"/>
    </source>
</evidence>
<dbReference type="OrthoDB" id="9801455at2"/>
<keyword evidence="3 6" id="KW-0326">Glycosidase</keyword>
<feature type="active site" description="Proton donor" evidence="4">
    <location>
        <position position="175"/>
    </location>
</feature>
<dbReference type="EMBL" id="BAUT01000093">
    <property type="protein sequence ID" value="GAE28283.1"/>
    <property type="molecule type" value="Genomic_DNA"/>
</dbReference>
<dbReference type="Gene3D" id="2.60.120.200">
    <property type="match status" value="1"/>
</dbReference>
<dbReference type="InterPro" id="IPR006710">
    <property type="entry name" value="Glyco_hydro_43"/>
</dbReference>
<feature type="active site" description="Proton acceptor" evidence="4">
    <location>
        <position position="14"/>
    </location>
</feature>
<evidence type="ECO:0000256" key="3">
    <source>
        <dbReference type="ARBA" id="ARBA00023295"/>
    </source>
</evidence>
<evidence type="ECO:0000256" key="1">
    <source>
        <dbReference type="ARBA" id="ARBA00009865"/>
    </source>
</evidence>
<dbReference type="Pfam" id="PF17851">
    <property type="entry name" value="GH43_C2"/>
    <property type="match status" value="1"/>
</dbReference>
<dbReference type="GO" id="GO:0005975">
    <property type="term" value="P:carbohydrate metabolic process"/>
    <property type="evidence" value="ECO:0007669"/>
    <property type="project" value="InterPro"/>
</dbReference>
<evidence type="ECO:0000256" key="2">
    <source>
        <dbReference type="ARBA" id="ARBA00022801"/>
    </source>
</evidence>
<evidence type="ECO:0000256" key="5">
    <source>
        <dbReference type="PIRSR" id="PIRSR606710-2"/>
    </source>
</evidence>
<feature type="site" description="Important for catalytic activity, responsible for pKa modulation of the active site Glu and correct orientation of both the proton donor and substrate" evidence="5">
    <location>
        <position position="121"/>
    </location>
</feature>
<dbReference type="InterPro" id="IPR041542">
    <property type="entry name" value="GH43_C2"/>
</dbReference>
<dbReference type="InterPro" id="IPR013320">
    <property type="entry name" value="ConA-like_dom_sf"/>
</dbReference>
<dbReference type="InterPro" id="IPR051795">
    <property type="entry name" value="Glycosyl_Hydrlase_43"/>
</dbReference>
<keyword evidence="9" id="KW-1185">Reference proteome</keyword>
<keyword evidence="2 6" id="KW-0378">Hydrolase</keyword>
<feature type="domain" description="Beta-xylosidase C-terminal Concanavalin A-like" evidence="7">
    <location>
        <begin position="313"/>
        <end position="510"/>
    </location>
</feature>
<dbReference type="AlphaFoldDB" id="W4Q9D1"/>
<gene>
    <name evidence="8" type="ORF">JCM9140_4497</name>
</gene>
<dbReference type="Pfam" id="PF04616">
    <property type="entry name" value="Glyco_hydro_43"/>
    <property type="match status" value="1"/>
</dbReference>
<proteinExistence type="inferred from homology"/>
<organism evidence="8 9">
    <name type="scientific">Halalkalibacter wakoensis JCM 9140</name>
    <dbReference type="NCBI Taxonomy" id="1236970"/>
    <lineage>
        <taxon>Bacteria</taxon>
        <taxon>Bacillati</taxon>
        <taxon>Bacillota</taxon>
        <taxon>Bacilli</taxon>
        <taxon>Bacillales</taxon>
        <taxon>Bacillaceae</taxon>
        <taxon>Halalkalibacter</taxon>
    </lineage>
</organism>
<comment type="similarity">
    <text evidence="1 6">Belongs to the glycosyl hydrolase 43 family.</text>
</comment>
<accession>W4Q9D1</accession>
<comment type="caution">
    <text evidence="8">The sequence shown here is derived from an EMBL/GenBank/DDBJ whole genome shotgun (WGS) entry which is preliminary data.</text>
</comment>
<dbReference type="Proteomes" id="UP000018890">
    <property type="component" value="Unassembled WGS sequence"/>
</dbReference>
<dbReference type="SUPFAM" id="SSF75005">
    <property type="entry name" value="Arabinanase/levansucrase/invertase"/>
    <property type="match status" value="1"/>
</dbReference>
<dbReference type="Gene3D" id="2.115.10.20">
    <property type="entry name" value="Glycosyl hydrolase domain, family 43"/>
    <property type="match status" value="1"/>
</dbReference>
<dbReference type="PANTHER" id="PTHR42812:SF12">
    <property type="entry name" value="BETA-XYLOSIDASE-RELATED"/>
    <property type="match status" value="1"/>
</dbReference>
<sequence>MKYLNPVIPGFYPDPSVVKVGEDDFYLVTSSFEYFPGIPIFHSKDLLHWEQIGSVLMRENQINLGGSRSSGGVFAPTIRYHDGLFYVIVTDVTGIGNFFVTADDPTGPWSDPISIPYGNIDPSLLFDDDGTAYVSIQNGEGKESHIIQYEIDCKTGEALTEPVVIFNGDGGQWTEAPHLYKINGMYYLLCACGGTGEDHRAIIARSANPYGPYERLESPILTHNKLPEHPVQNIGHADFVEDENNQWWAVFLGTRPVQQMYTILGRETFLAPIRWTEDGWPVIDQNEGHVRVIMESKHLLGTSNMRERDEYYDDFNEDQLATSWFHLRKKKDESYSLNERKGWLRLFGTADHLHTKNGAPTLLCKPQQHVKMEFSSMLDFSPAHDGEEAGLVARLHEDAHYEIGVKRIEGETIVFASVTINGETKEIGRKSFHSSNIFLRIRSDEEEYNLDYAVKEGEWKALGASPIKYLSKEENGGYGKVFTGVCLGLYATGNEKASLTPAYFDWVNYTGMVLMDN</sequence>
<protein>
    <submittedName>
        <fullName evidence="8">Beta-xylosidase</fullName>
    </submittedName>
</protein>
<evidence type="ECO:0000313" key="8">
    <source>
        <dbReference type="EMBL" id="GAE28283.1"/>
    </source>
</evidence>
<evidence type="ECO:0000256" key="6">
    <source>
        <dbReference type="RuleBase" id="RU361187"/>
    </source>
</evidence>
<name>W4Q9D1_9BACI</name>
<reference evidence="8" key="1">
    <citation type="journal article" date="2014" name="Genome Announc.">
        <title>Draft Genome Sequences of Three Alkaliphilic Bacillus Strains, Bacillus wakoensis JCM 9140T, Bacillus akibai JCM 9157T, and Bacillus hemicellulosilyticus JCM 9152T.</title>
        <authorList>
            <person name="Yuki M."/>
            <person name="Oshima K."/>
            <person name="Suda W."/>
            <person name="Oshida Y."/>
            <person name="Kitamura K."/>
            <person name="Iida T."/>
            <person name="Hattori M."/>
            <person name="Ohkuma M."/>
        </authorList>
    </citation>
    <scope>NUCLEOTIDE SEQUENCE [LARGE SCALE GENOMIC DNA]</scope>
    <source>
        <strain evidence="8">JCM 9140</strain>
    </source>
</reference>
<dbReference type="PANTHER" id="PTHR42812">
    <property type="entry name" value="BETA-XYLOSIDASE"/>
    <property type="match status" value="1"/>
</dbReference>
<evidence type="ECO:0000313" key="9">
    <source>
        <dbReference type="Proteomes" id="UP000018890"/>
    </source>
</evidence>
<dbReference type="CDD" id="cd18617">
    <property type="entry name" value="GH43_XynB-like"/>
    <property type="match status" value="1"/>
</dbReference>
<dbReference type="RefSeq" id="WP_034750789.1">
    <property type="nucleotide sequence ID" value="NZ_BAUT01000093.1"/>
</dbReference>
<evidence type="ECO:0000259" key="7">
    <source>
        <dbReference type="Pfam" id="PF17851"/>
    </source>
</evidence>
<dbReference type="SUPFAM" id="SSF49899">
    <property type="entry name" value="Concanavalin A-like lectins/glucanases"/>
    <property type="match status" value="1"/>
</dbReference>
<dbReference type="GO" id="GO:0004553">
    <property type="term" value="F:hydrolase activity, hydrolyzing O-glycosyl compounds"/>
    <property type="evidence" value="ECO:0007669"/>
    <property type="project" value="InterPro"/>
</dbReference>
<dbReference type="STRING" id="1236970.JCM9140_4497"/>
<dbReference type="InterPro" id="IPR023296">
    <property type="entry name" value="Glyco_hydro_beta-prop_sf"/>
</dbReference>